<keyword evidence="2 7" id="KW-0808">Transferase</keyword>
<feature type="transmembrane region" description="Helical" evidence="7">
    <location>
        <begin position="15"/>
        <end position="39"/>
    </location>
</feature>
<feature type="non-terminal residue" evidence="9">
    <location>
        <position position="1"/>
    </location>
</feature>
<evidence type="ECO:0000259" key="8">
    <source>
        <dbReference type="Pfam" id="PF01529"/>
    </source>
</evidence>
<comment type="caution">
    <text evidence="9">The sequence shown here is derived from an EMBL/GenBank/DDBJ whole genome shotgun (WGS) entry which is preliminary data.</text>
</comment>
<proteinExistence type="inferred from homology"/>
<comment type="subcellular location">
    <subcellularLocation>
        <location evidence="1">Membrane</location>
        <topology evidence="1">Multi-pass membrane protein</topology>
    </subcellularLocation>
</comment>
<dbReference type="GO" id="GO:0019706">
    <property type="term" value="F:protein-cysteine S-palmitoyltransferase activity"/>
    <property type="evidence" value="ECO:0007669"/>
    <property type="project" value="UniProtKB-EC"/>
</dbReference>
<evidence type="ECO:0000313" key="9">
    <source>
        <dbReference type="EMBL" id="KAB7495654.1"/>
    </source>
</evidence>
<dbReference type="Proteomes" id="UP000326759">
    <property type="component" value="Unassembled WGS sequence"/>
</dbReference>
<keyword evidence="6 7" id="KW-0012">Acyltransferase</keyword>
<gene>
    <name evidence="9" type="primary">Zdhhc3</name>
    <name evidence="9" type="ORF">Anas_08044</name>
</gene>
<feature type="domain" description="Palmitoyltransferase DHHC" evidence="8">
    <location>
        <begin position="4"/>
        <end position="97"/>
    </location>
</feature>
<evidence type="ECO:0000256" key="3">
    <source>
        <dbReference type="ARBA" id="ARBA00022692"/>
    </source>
</evidence>
<evidence type="ECO:0000256" key="6">
    <source>
        <dbReference type="ARBA" id="ARBA00023315"/>
    </source>
</evidence>
<dbReference type="InterPro" id="IPR039859">
    <property type="entry name" value="PFA4/ZDH16/20/ERF2-like"/>
</dbReference>
<evidence type="ECO:0000256" key="1">
    <source>
        <dbReference type="ARBA" id="ARBA00004141"/>
    </source>
</evidence>
<name>A0A5N5SNJ0_9CRUS</name>
<sequence>FSRINNCVGEWNQKYFLQFLIFVGIMSIYALTLIAYSWVKDCHFCSKDIMLKQKRLMHSVILTMESILFGLFVIAIMCDQFSAIFADETQVEQVKKQGPFRSKRPKMSLLREVCGRTHPILWVFPCTSAPKGSDMSYNTIPI</sequence>
<keyword evidence="10" id="KW-1185">Reference proteome</keyword>
<evidence type="ECO:0000256" key="5">
    <source>
        <dbReference type="ARBA" id="ARBA00023136"/>
    </source>
</evidence>
<keyword evidence="4 7" id="KW-1133">Transmembrane helix</keyword>
<protein>
    <recommendedName>
        <fullName evidence="7">Palmitoyltransferase</fullName>
        <ecNumber evidence="7">2.3.1.225</ecNumber>
    </recommendedName>
</protein>
<accession>A0A5N5SNJ0</accession>
<dbReference type="OrthoDB" id="331948at2759"/>
<comment type="catalytic activity">
    <reaction evidence="7">
        <text>L-cysteinyl-[protein] + hexadecanoyl-CoA = S-hexadecanoyl-L-cysteinyl-[protein] + CoA</text>
        <dbReference type="Rhea" id="RHEA:36683"/>
        <dbReference type="Rhea" id="RHEA-COMP:10131"/>
        <dbReference type="Rhea" id="RHEA-COMP:11032"/>
        <dbReference type="ChEBI" id="CHEBI:29950"/>
        <dbReference type="ChEBI" id="CHEBI:57287"/>
        <dbReference type="ChEBI" id="CHEBI:57379"/>
        <dbReference type="ChEBI" id="CHEBI:74151"/>
        <dbReference type="EC" id="2.3.1.225"/>
    </reaction>
</comment>
<keyword evidence="5 7" id="KW-0472">Membrane</keyword>
<dbReference type="AlphaFoldDB" id="A0A5N5SNJ0"/>
<dbReference type="PANTHER" id="PTHR12246">
    <property type="entry name" value="PALMITOYLTRANSFERASE ZDHHC16"/>
    <property type="match status" value="1"/>
</dbReference>
<dbReference type="Pfam" id="PF01529">
    <property type="entry name" value="DHHC"/>
    <property type="match status" value="1"/>
</dbReference>
<organism evidence="9 10">
    <name type="scientific">Armadillidium nasatum</name>
    <dbReference type="NCBI Taxonomy" id="96803"/>
    <lineage>
        <taxon>Eukaryota</taxon>
        <taxon>Metazoa</taxon>
        <taxon>Ecdysozoa</taxon>
        <taxon>Arthropoda</taxon>
        <taxon>Crustacea</taxon>
        <taxon>Multicrustacea</taxon>
        <taxon>Malacostraca</taxon>
        <taxon>Eumalacostraca</taxon>
        <taxon>Peracarida</taxon>
        <taxon>Isopoda</taxon>
        <taxon>Oniscidea</taxon>
        <taxon>Crinocheta</taxon>
        <taxon>Armadillidiidae</taxon>
        <taxon>Armadillidium</taxon>
    </lineage>
</organism>
<dbReference type="EC" id="2.3.1.225" evidence="7"/>
<comment type="domain">
    <text evidence="7">The DHHC domain is required for palmitoyltransferase activity.</text>
</comment>
<evidence type="ECO:0000256" key="4">
    <source>
        <dbReference type="ARBA" id="ARBA00022989"/>
    </source>
</evidence>
<evidence type="ECO:0000256" key="7">
    <source>
        <dbReference type="RuleBase" id="RU079119"/>
    </source>
</evidence>
<dbReference type="EMBL" id="SEYY01022299">
    <property type="protein sequence ID" value="KAB7495654.1"/>
    <property type="molecule type" value="Genomic_DNA"/>
</dbReference>
<evidence type="ECO:0000313" key="10">
    <source>
        <dbReference type="Proteomes" id="UP000326759"/>
    </source>
</evidence>
<dbReference type="GO" id="GO:0016020">
    <property type="term" value="C:membrane"/>
    <property type="evidence" value="ECO:0007669"/>
    <property type="project" value="UniProtKB-SubCell"/>
</dbReference>
<reference evidence="9 10" key="1">
    <citation type="journal article" date="2019" name="PLoS Biol.">
        <title>Sex chromosomes control vertical transmission of feminizing Wolbachia symbionts in an isopod.</title>
        <authorList>
            <person name="Becking T."/>
            <person name="Chebbi M.A."/>
            <person name="Giraud I."/>
            <person name="Moumen B."/>
            <person name="Laverre T."/>
            <person name="Caubet Y."/>
            <person name="Peccoud J."/>
            <person name="Gilbert C."/>
            <person name="Cordaux R."/>
        </authorList>
    </citation>
    <scope>NUCLEOTIDE SEQUENCE [LARGE SCALE GENOMIC DNA]</scope>
    <source>
        <strain evidence="9">ANa2</strain>
        <tissue evidence="9">Whole body excluding digestive tract and cuticle</tissue>
    </source>
</reference>
<feature type="transmembrane region" description="Helical" evidence="7">
    <location>
        <begin position="60"/>
        <end position="77"/>
    </location>
</feature>
<comment type="similarity">
    <text evidence="7">Belongs to the DHHC palmitoyltransferase family.</text>
</comment>
<keyword evidence="3 7" id="KW-0812">Transmembrane</keyword>
<evidence type="ECO:0000256" key="2">
    <source>
        <dbReference type="ARBA" id="ARBA00022679"/>
    </source>
</evidence>
<dbReference type="InterPro" id="IPR001594">
    <property type="entry name" value="Palmitoyltrfase_DHHC"/>
</dbReference>